<evidence type="ECO:0000313" key="5">
    <source>
        <dbReference type="EMBL" id="MDX9679852.1"/>
    </source>
</evidence>
<sequence length="1166" mass="130811">MSQTEANKKKVLVACSRLVDFAGAEIATLEIATTLADLGFDVVLAALEVGGAIESELNAAGISYVDLSVTRLSNASFDFVWLTHYVVVYQLFGRDRISAKSGFYSSLSHFEPLESPPVPSIFFSQYLVHSQENFEHFSQKYPQFVGRVSILPNSSPEGYFQMPRRAISSTLESVCIVSNHAPDEVLELVGLLEARGVEVDIIGIQGTPKRVTPEVLGRYSAVITIGKTVQYCLAGGVPVYCYDRFSGPGWITPAIVAQASEKNFSGRCTPVKKSASQIVDELISGYRSVLEQSEVLKNIASEKYSLKNNVAKLIETFDRLSMCVTLSETELEVLSKDSETFCSQRNVIRNYQEVVKNSELRLNHLAKSEHEKEIKMNEISKALADREAQIDLVTSTLTDFEDKIARLTSVLGSREMDVESFNMILANRKEKNVATSGAMEEATDQIILDRYITQKESQISIFSKVLSEREAEVARLNQELSLLRQELKQSLESSQSDTSSTDDRLAELERFLALSRDELKAVLNSNSWKITSPVRRLASKFSLKIAYLKLLARNSVFVLRQEGVMAFVRRTVSFLVRRRQRKIASSALERFSREIDDLGANPAPLVSFVIPIYDRVDVLRVTVNSALAQTQQVFEVILVTDGSPAQTMAVVEEFRNNPLVRIFSFPTSSGNAVRGRNKGILEARGKYIAFLDSDDIAAPDRLEVCLPILESGVDVVYGGWRALLDGSREIDGLVNGQEVYSPDCDLSMLEKVCVPCQSTVMVRRETLLNTGFLKHKMEYREDHELWLRLAYNGAKFKSVPHVLTDLRLHAGNNELNFKNNDGHWETLLKEEYRRKGPVPKKIAFLLAGLGISGGAAVVLKHVSLLIEEGHDAFVIDLGGYGDIQWFGNPAIRVYTINDIYQCGVDNIDMLFATFWTTVEWLEKIQAKRKLYLVQSDERLFYDDYLLKERVEQTYKKDIEYVGIAQWIVDFLRLEFGHSPVYLPNGLDPALFYPDTPLQEKNPTRLRVLIEGPISVPFKGMADAYAAVSELDCDLWIVSSDGMPEPHWQHERFFQKVKQEDMRRIYSSCDILLKMSKIESFAYPPLEAMACGCTVVIMDVNGGIEYAVDGVNVLKVGKGDIQGARQAVKSLLDDDSLRNKLRQAGFDTVQNWTWDPAKKVLAELTSS</sequence>
<dbReference type="Gene3D" id="3.90.550.10">
    <property type="entry name" value="Spore Coat Polysaccharide Biosynthesis Protein SpsA, Chain A"/>
    <property type="match status" value="1"/>
</dbReference>
<accession>A0ABU5BT05</accession>
<comment type="caution">
    <text evidence="5">The sequence shown here is derived from an EMBL/GenBank/DDBJ whole genome shotgun (WGS) entry which is preliminary data.</text>
</comment>
<dbReference type="EMBL" id="JASFAG010000006">
    <property type="protein sequence ID" value="MDX9679852.1"/>
    <property type="molecule type" value="Genomic_DNA"/>
</dbReference>
<proteinExistence type="predicted"/>
<evidence type="ECO:0000256" key="1">
    <source>
        <dbReference type="ARBA" id="ARBA00022519"/>
    </source>
</evidence>
<dbReference type="RefSeq" id="WP_320337709.1">
    <property type="nucleotide sequence ID" value="NZ_JASFAG010000006.1"/>
</dbReference>
<keyword evidence="5" id="KW-0808">Transferase</keyword>
<dbReference type="CDD" id="cd00761">
    <property type="entry name" value="Glyco_tranf_GTA_type"/>
    <property type="match status" value="1"/>
</dbReference>
<gene>
    <name evidence="5" type="ORF">QMK45_28725</name>
</gene>
<reference evidence="5 6" key="1">
    <citation type="submission" date="2023-05" db="EMBL/GenBank/DDBJ databases">
        <title>Siderophore-mediated competition between Bacillus subtilis and Pseudomonas marginalis.</title>
        <authorList>
            <person name="Lyng M."/>
            <person name="Joergensen J.P.B."/>
            <person name="Schostag M.D."/>
            <person name="Jarmusch S.A."/>
            <person name="Aguilar D.K.C."/>
            <person name="Andrade C.N.L."/>
            <person name="Kovacs A.T."/>
        </authorList>
    </citation>
    <scope>NUCLEOTIDE SEQUENCE [LARGE SCALE GENOMIC DNA]</scope>
    <source>
        <strain evidence="5 6">P8_72</strain>
    </source>
</reference>
<dbReference type="EC" id="2.4.-.-" evidence="5"/>
<dbReference type="Proteomes" id="UP001287024">
    <property type="component" value="Unassembled WGS sequence"/>
</dbReference>
<dbReference type="InterPro" id="IPR001296">
    <property type="entry name" value="Glyco_trans_1"/>
</dbReference>
<dbReference type="PANTHER" id="PTHR22916:SF3">
    <property type="entry name" value="UDP-GLCNAC:BETAGAL BETA-1,3-N-ACETYLGLUCOSAMINYLTRANSFERASE-LIKE PROTEIN 1"/>
    <property type="match status" value="1"/>
</dbReference>
<evidence type="ECO:0000313" key="6">
    <source>
        <dbReference type="Proteomes" id="UP001287024"/>
    </source>
</evidence>
<dbReference type="SUPFAM" id="SSF53756">
    <property type="entry name" value="UDP-Glycosyltransferase/glycogen phosphorylase"/>
    <property type="match status" value="1"/>
</dbReference>
<keyword evidence="1" id="KW-0997">Cell inner membrane</keyword>
<name>A0ABU5BT05_9PSED</name>
<feature type="coiled-coil region" evidence="2">
    <location>
        <begin position="466"/>
        <end position="497"/>
    </location>
</feature>
<dbReference type="CDD" id="cd03801">
    <property type="entry name" value="GT4_PimA-like"/>
    <property type="match status" value="1"/>
</dbReference>
<dbReference type="PANTHER" id="PTHR22916">
    <property type="entry name" value="GLYCOSYLTRANSFERASE"/>
    <property type="match status" value="1"/>
</dbReference>
<evidence type="ECO:0000256" key="2">
    <source>
        <dbReference type="SAM" id="Coils"/>
    </source>
</evidence>
<dbReference type="SUPFAM" id="SSF53448">
    <property type="entry name" value="Nucleotide-diphospho-sugar transferases"/>
    <property type="match status" value="1"/>
</dbReference>
<dbReference type="GO" id="GO:0016757">
    <property type="term" value="F:glycosyltransferase activity"/>
    <property type="evidence" value="ECO:0007669"/>
    <property type="project" value="UniProtKB-KW"/>
</dbReference>
<keyword evidence="2" id="KW-0175">Coiled coil</keyword>
<dbReference type="Gene3D" id="3.40.50.11090">
    <property type="match status" value="1"/>
</dbReference>
<evidence type="ECO:0000259" key="4">
    <source>
        <dbReference type="Pfam" id="PF00535"/>
    </source>
</evidence>
<keyword evidence="1" id="KW-0472">Membrane</keyword>
<feature type="domain" description="Glycosyltransferase 2-like" evidence="4">
    <location>
        <begin position="607"/>
        <end position="766"/>
    </location>
</feature>
<keyword evidence="6" id="KW-1185">Reference proteome</keyword>
<dbReference type="Pfam" id="PF00535">
    <property type="entry name" value="Glycos_transf_2"/>
    <property type="match status" value="1"/>
</dbReference>
<dbReference type="Pfam" id="PF00534">
    <property type="entry name" value="Glycos_transf_1"/>
    <property type="match status" value="1"/>
</dbReference>
<keyword evidence="1" id="KW-1003">Cell membrane</keyword>
<protein>
    <submittedName>
        <fullName evidence="5">Glycosyltransferase</fullName>
        <ecNumber evidence="5">2.4.-.-</ecNumber>
    </submittedName>
</protein>
<evidence type="ECO:0000259" key="3">
    <source>
        <dbReference type="Pfam" id="PF00534"/>
    </source>
</evidence>
<dbReference type="InterPro" id="IPR029044">
    <property type="entry name" value="Nucleotide-diphossugar_trans"/>
</dbReference>
<keyword evidence="5" id="KW-0328">Glycosyltransferase</keyword>
<organism evidence="5 6">
    <name type="scientific">Pseudomonas zeae</name>
    <dbReference type="NCBI Taxonomy" id="2745510"/>
    <lineage>
        <taxon>Bacteria</taxon>
        <taxon>Pseudomonadati</taxon>
        <taxon>Pseudomonadota</taxon>
        <taxon>Gammaproteobacteria</taxon>
        <taxon>Pseudomonadales</taxon>
        <taxon>Pseudomonadaceae</taxon>
        <taxon>Pseudomonas</taxon>
    </lineage>
</organism>
<feature type="domain" description="Glycosyl transferase family 1" evidence="3">
    <location>
        <begin position="1051"/>
        <end position="1144"/>
    </location>
</feature>
<dbReference type="InterPro" id="IPR001173">
    <property type="entry name" value="Glyco_trans_2-like"/>
</dbReference>
<dbReference type="Gene3D" id="3.40.50.2000">
    <property type="entry name" value="Glycogen Phosphorylase B"/>
    <property type="match status" value="1"/>
</dbReference>